<dbReference type="EC" id="4.1.99.12" evidence="3"/>
<keyword evidence="5" id="KW-0479">Metal-binding</keyword>
<dbReference type="RefSeq" id="WP_344868910.1">
    <property type="nucleotide sequence ID" value="NZ_BAAAZN010000030.1"/>
</dbReference>
<evidence type="ECO:0000256" key="1">
    <source>
        <dbReference type="ARBA" id="ARBA00002284"/>
    </source>
</evidence>
<evidence type="ECO:0000313" key="6">
    <source>
        <dbReference type="EMBL" id="GAA3584930.1"/>
    </source>
</evidence>
<dbReference type="Pfam" id="PF00926">
    <property type="entry name" value="DHBP_synthase"/>
    <property type="match status" value="1"/>
</dbReference>
<comment type="caution">
    <text evidence="6">The sequence shown here is derived from an EMBL/GenBank/DDBJ whole genome shotgun (WGS) entry which is preliminary data.</text>
</comment>
<dbReference type="Gene3D" id="3.90.870.10">
    <property type="entry name" value="DHBP synthase"/>
    <property type="match status" value="1"/>
</dbReference>
<dbReference type="EMBL" id="BAAAZN010000030">
    <property type="protein sequence ID" value="GAA3584930.1"/>
    <property type="molecule type" value="Genomic_DNA"/>
</dbReference>
<evidence type="ECO:0000256" key="5">
    <source>
        <dbReference type="ARBA" id="ARBA00022723"/>
    </source>
</evidence>
<organism evidence="6 7">
    <name type="scientific">Amycolatopsis ultiminotia</name>
    <dbReference type="NCBI Taxonomy" id="543629"/>
    <lineage>
        <taxon>Bacteria</taxon>
        <taxon>Bacillati</taxon>
        <taxon>Actinomycetota</taxon>
        <taxon>Actinomycetes</taxon>
        <taxon>Pseudonocardiales</taxon>
        <taxon>Pseudonocardiaceae</taxon>
        <taxon>Amycolatopsis</taxon>
    </lineage>
</organism>
<accession>A0ABP6YM31</accession>
<reference evidence="7" key="1">
    <citation type="journal article" date="2019" name="Int. J. Syst. Evol. Microbiol.">
        <title>The Global Catalogue of Microorganisms (GCM) 10K type strain sequencing project: providing services to taxonomists for standard genome sequencing and annotation.</title>
        <authorList>
            <consortium name="The Broad Institute Genomics Platform"/>
            <consortium name="The Broad Institute Genome Sequencing Center for Infectious Disease"/>
            <person name="Wu L."/>
            <person name="Ma J."/>
        </authorList>
    </citation>
    <scope>NUCLEOTIDE SEQUENCE [LARGE SCALE GENOMIC DNA]</scope>
    <source>
        <strain evidence="7">JCM 16898</strain>
    </source>
</reference>
<dbReference type="InterPro" id="IPR000422">
    <property type="entry name" value="DHBP_synthase_RibB"/>
</dbReference>
<dbReference type="PANTHER" id="PTHR21327:SF18">
    <property type="entry name" value="3,4-DIHYDROXY-2-BUTANONE 4-PHOSPHATE SYNTHASE"/>
    <property type="match status" value="1"/>
</dbReference>
<proteinExistence type="predicted"/>
<comment type="pathway">
    <text evidence="2">Cofactor biosynthesis; riboflavin biosynthesis; 2-hydroxy-3-oxobutyl phosphate from D-ribulose 5-phosphate: step 1/1.</text>
</comment>
<evidence type="ECO:0000256" key="3">
    <source>
        <dbReference type="ARBA" id="ARBA00012153"/>
    </source>
</evidence>
<dbReference type="Proteomes" id="UP001500689">
    <property type="component" value="Unassembled WGS sequence"/>
</dbReference>
<evidence type="ECO:0000256" key="2">
    <source>
        <dbReference type="ARBA" id="ARBA00004904"/>
    </source>
</evidence>
<dbReference type="PANTHER" id="PTHR21327">
    <property type="entry name" value="GTP CYCLOHYDROLASE II-RELATED"/>
    <property type="match status" value="1"/>
</dbReference>
<keyword evidence="7" id="KW-1185">Reference proteome</keyword>
<gene>
    <name evidence="6" type="ORF">GCM10022222_81950</name>
</gene>
<dbReference type="InterPro" id="IPR017945">
    <property type="entry name" value="DHBP_synth_RibB-like_a/b_dom"/>
</dbReference>
<name>A0ABP6YM31_9PSEU</name>
<sequence>MTAEIGQTTLDPAEGRVRRVLDRLAAGLPVILVDDVRGAGEGALVLPAEAAVPRLIAFLVKHTTGFLRVPMEEAACDRLGLPPMRPRSGHGHCVTVDAAGAGTGISATDRARTIALLARSDAEPDDFTRPGHVVPVRANVGGVLVKQDRAEAVVDLMRLAGLRPAGVFAEIVGSSRTGALARGPALYAFACGQGLAQVSISEIAERRLRAVWAGQ</sequence>
<keyword evidence="4" id="KW-0686">Riboflavin biosynthesis</keyword>
<comment type="function">
    <text evidence="1">Catalyzes the conversion of D-ribulose 5-phosphate to formate and 3,4-dihydroxy-2-butanone 4-phosphate.</text>
</comment>
<evidence type="ECO:0000256" key="4">
    <source>
        <dbReference type="ARBA" id="ARBA00022619"/>
    </source>
</evidence>
<dbReference type="SUPFAM" id="SSF55821">
    <property type="entry name" value="YrdC/RibB"/>
    <property type="match status" value="1"/>
</dbReference>
<protein>
    <recommendedName>
        <fullName evidence="3">3,4-dihydroxy-2-butanone-4-phosphate synthase</fullName>
        <ecNumber evidence="3">4.1.99.12</ecNumber>
    </recommendedName>
</protein>
<evidence type="ECO:0000313" key="7">
    <source>
        <dbReference type="Proteomes" id="UP001500689"/>
    </source>
</evidence>